<organism evidence="3">
    <name type="scientific">candidate division WOR-3 bacterium</name>
    <dbReference type="NCBI Taxonomy" id="2052148"/>
    <lineage>
        <taxon>Bacteria</taxon>
        <taxon>Bacteria division WOR-3</taxon>
    </lineage>
</organism>
<dbReference type="SUPFAM" id="SSF53323">
    <property type="entry name" value="Pyruvate-ferredoxin oxidoreductase, PFOR, domain III"/>
    <property type="match status" value="1"/>
</dbReference>
<dbReference type="PANTHER" id="PTHR42730">
    <property type="entry name" value="2-OXOGLUTARATE SYNTHASE SUBUNIT KORC"/>
    <property type="match status" value="1"/>
</dbReference>
<dbReference type="InterPro" id="IPR052554">
    <property type="entry name" value="2-oxoglutarate_synth_KorC"/>
</dbReference>
<feature type="domain" description="Pyruvate/ketoisovalerate oxidoreductase catalytic" evidence="2">
    <location>
        <begin position="15"/>
        <end position="179"/>
    </location>
</feature>
<dbReference type="EMBL" id="DRBW01000114">
    <property type="protein sequence ID" value="HDM90147.1"/>
    <property type="molecule type" value="Genomic_DNA"/>
</dbReference>
<sequence length="184" mass="20310">MKKRNRYEIAFTGAGGQGMILAGLVMADAVAIVENRYAVQSAMYGPEARLGSSRSDVIISDSEIGYPKATRPDLLLVMNQDSCTKYTKLLKENGLLICDTTYVSHIPGEKDIKNLYKVPFSRIARSEFGTPLVANIMALGFISAKTGIVKKESLAEAIKRRVKQKFVNLNLKALERGYELGKEM</sequence>
<reference evidence="3" key="1">
    <citation type="journal article" date="2020" name="mSystems">
        <title>Genome- and Community-Level Interaction Insights into Carbon Utilization and Element Cycling Functions of Hydrothermarchaeota in Hydrothermal Sediment.</title>
        <authorList>
            <person name="Zhou Z."/>
            <person name="Liu Y."/>
            <person name="Xu W."/>
            <person name="Pan J."/>
            <person name="Luo Z.H."/>
            <person name="Li M."/>
        </authorList>
    </citation>
    <scope>NUCLEOTIDE SEQUENCE [LARGE SCALE GENOMIC DNA]</scope>
    <source>
        <strain evidence="3">HyVt-237</strain>
    </source>
</reference>
<dbReference type="Pfam" id="PF01558">
    <property type="entry name" value="POR"/>
    <property type="match status" value="1"/>
</dbReference>
<dbReference type="Proteomes" id="UP000885931">
    <property type="component" value="Unassembled WGS sequence"/>
</dbReference>
<comment type="caution">
    <text evidence="3">The sequence shown here is derived from an EMBL/GenBank/DDBJ whole genome shotgun (WGS) entry which is preliminary data.</text>
</comment>
<protein>
    <submittedName>
        <fullName evidence="3">2-oxoacid:ferredoxin oxidoreductase subunit gamma</fullName>
    </submittedName>
</protein>
<dbReference type="InterPro" id="IPR019752">
    <property type="entry name" value="Pyrv/ketoisovalerate_OxRed_cat"/>
</dbReference>
<accession>A0A7C0XAZ0</accession>
<dbReference type="InterPro" id="IPR011894">
    <property type="entry name" value="PorC_KorC"/>
</dbReference>
<dbReference type="Gene3D" id="3.40.920.10">
    <property type="entry name" value="Pyruvate-ferredoxin oxidoreductase, PFOR, domain III"/>
    <property type="match status" value="1"/>
</dbReference>
<evidence type="ECO:0000256" key="1">
    <source>
        <dbReference type="ARBA" id="ARBA00023002"/>
    </source>
</evidence>
<dbReference type="GO" id="GO:0016625">
    <property type="term" value="F:oxidoreductase activity, acting on the aldehyde or oxo group of donors, iron-sulfur protein as acceptor"/>
    <property type="evidence" value="ECO:0007669"/>
    <property type="project" value="InterPro"/>
</dbReference>
<gene>
    <name evidence="3" type="ORF">ENG67_02935</name>
</gene>
<dbReference type="NCBIfam" id="TIGR02175">
    <property type="entry name" value="PorC_KorC"/>
    <property type="match status" value="1"/>
</dbReference>
<name>A0A7C0XAZ0_UNCW3</name>
<dbReference type="PANTHER" id="PTHR42730:SF1">
    <property type="entry name" value="2-OXOGLUTARATE SYNTHASE SUBUNIT KORC"/>
    <property type="match status" value="1"/>
</dbReference>
<evidence type="ECO:0000259" key="2">
    <source>
        <dbReference type="Pfam" id="PF01558"/>
    </source>
</evidence>
<evidence type="ECO:0000313" key="3">
    <source>
        <dbReference type="EMBL" id="HDM90147.1"/>
    </source>
</evidence>
<keyword evidence="1" id="KW-0560">Oxidoreductase</keyword>
<dbReference type="AlphaFoldDB" id="A0A7C0XAZ0"/>
<dbReference type="InterPro" id="IPR002869">
    <property type="entry name" value="Pyrv_flavodox_OxRed_cen"/>
</dbReference>
<proteinExistence type="predicted"/>